<organism evidence="1 2">
    <name type="scientific">Liparis tanakae</name>
    <name type="common">Tanaka's snailfish</name>
    <dbReference type="NCBI Taxonomy" id="230148"/>
    <lineage>
        <taxon>Eukaryota</taxon>
        <taxon>Metazoa</taxon>
        <taxon>Chordata</taxon>
        <taxon>Craniata</taxon>
        <taxon>Vertebrata</taxon>
        <taxon>Euteleostomi</taxon>
        <taxon>Actinopterygii</taxon>
        <taxon>Neopterygii</taxon>
        <taxon>Teleostei</taxon>
        <taxon>Neoteleostei</taxon>
        <taxon>Acanthomorphata</taxon>
        <taxon>Eupercaria</taxon>
        <taxon>Perciformes</taxon>
        <taxon>Cottioidei</taxon>
        <taxon>Cottales</taxon>
        <taxon>Liparidae</taxon>
        <taxon>Liparis</taxon>
    </lineage>
</organism>
<dbReference type="AlphaFoldDB" id="A0A4Z2J253"/>
<name>A0A4Z2J253_9TELE</name>
<sequence length="67" mass="7640">MRLLLTCFLLKGWGGKRREKKKINLNCEGPSAAIGSDTVILFSNLETTVPLSNRHKEQQQSRSVQRR</sequence>
<evidence type="ECO:0000313" key="1">
    <source>
        <dbReference type="EMBL" id="TNN84031.1"/>
    </source>
</evidence>
<dbReference type="EMBL" id="SRLO01000029">
    <property type="protein sequence ID" value="TNN84031.1"/>
    <property type="molecule type" value="Genomic_DNA"/>
</dbReference>
<comment type="caution">
    <text evidence="1">The sequence shown here is derived from an EMBL/GenBank/DDBJ whole genome shotgun (WGS) entry which is preliminary data.</text>
</comment>
<reference evidence="1 2" key="1">
    <citation type="submission" date="2019-03" db="EMBL/GenBank/DDBJ databases">
        <title>First draft genome of Liparis tanakae, snailfish: a comprehensive survey of snailfish specific genes.</title>
        <authorList>
            <person name="Kim W."/>
            <person name="Song I."/>
            <person name="Jeong J.-H."/>
            <person name="Kim D."/>
            <person name="Kim S."/>
            <person name="Ryu S."/>
            <person name="Song J.Y."/>
            <person name="Lee S.K."/>
        </authorList>
    </citation>
    <scope>NUCLEOTIDE SEQUENCE [LARGE SCALE GENOMIC DNA]</scope>
    <source>
        <tissue evidence="1">Muscle</tissue>
    </source>
</reference>
<gene>
    <name evidence="1" type="ORF">EYF80_005637</name>
</gene>
<keyword evidence="2" id="KW-1185">Reference proteome</keyword>
<accession>A0A4Z2J253</accession>
<dbReference type="Proteomes" id="UP000314294">
    <property type="component" value="Unassembled WGS sequence"/>
</dbReference>
<evidence type="ECO:0000313" key="2">
    <source>
        <dbReference type="Proteomes" id="UP000314294"/>
    </source>
</evidence>
<protein>
    <submittedName>
        <fullName evidence="1">Uncharacterized protein</fullName>
    </submittedName>
</protein>
<proteinExistence type="predicted"/>